<proteinExistence type="predicted"/>
<dbReference type="Proteomes" id="UP000001350">
    <property type="component" value="Chromosome"/>
</dbReference>
<dbReference type="HOGENOM" id="CLU_838423_0_0_2"/>
<organism evidence="1 2">
    <name type="scientific">Saccharolobus islandicus (strain M.14.25 / Kamchatka #1)</name>
    <name type="common">Sulfolobus islandicus</name>
    <dbReference type="NCBI Taxonomy" id="427317"/>
    <lineage>
        <taxon>Archaea</taxon>
        <taxon>Thermoproteota</taxon>
        <taxon>Thermoprotei</taxon>
        <taxon>Sulfolobales</taxon>
        <taxon>Sulfolobaceae</taxon>
        <taxon>Saccharolobus</taxon>
    </lineage>
</organism>
<name>C3MX22_SACI4</name>
<gene>
    <name evidence="1" type="ordered locus">M1425_0908</name>
</gene>
<sequence length="345" mass="40690">MNKSYLKNITIKFYVVLLVDIINEVLQKVKEELNTMQENELSELLKEFHNSDFNLKDYTNSEAFYLDFMLWYGLYHKDPKTNMTFLEEVIQKFDRDTTNKVKNMKIVSGDFSIRDLLKINSEPFVKLLNRDMGEFLVKINQSIWEDLNEIKNTHILRCHIINYGGTYYLFGVVEYIPLVNELGFLTPAAIDKAVERIDNMKLKEIENVNVTERMTLKQCLSKYPATWINEICESLNVKARVKKEKIDEIAKIYLENTEKILEKLPGESIEILRLILNKGGFIKYSELSKKFMDDTTYFYHNPKTPLGILRFYCIVFVGKMNIKGRNYKVAIIPSDMREKLRNYIK</sequence>
<dbReference type="KEGG" id="sia:M1425_0908"/>
<dbReference type="EMBL" id="CP001400">
    <property type="protein sequence ID" value="ACP37702.1"/>
    <property type="molecule type" value="Genomic_DNA"/>
</dbReference>
<evidence type="ECO:0000313" key="2">
    <source>
        <dbReference type="Proteomes" id="UP000001350"/>
    </source>
</evidence>
<evidence type="ECO:0000313" key="1">
    <source>
        <dbReference type="EMBL" id="ACP37702.1"/>
    </source>
</evidence>
<dbReference type="AlphaFoldDB" id="C3MX22"/>
<protein>
    <submittedName>
        <fullName evidence="1">Uncharacterized protein</fullName>
    </submittedName>
</protein>
<accession>C3MX22</accession>
<reference evidence="1 2" key="1">
    <citation type="journal article" date="2009" name="Proc. Natl. Acad. Sci. U.S.A.">
        <title>Biogeography of the Sulfolobus islandicus pan-genome.</title>
        <authorList>
            <person name="Reno M.L."/>
            <person name="Held N.L."/>
            <person name="Fields C.J."/>
            <person name="Burke P.V."/>
            <person name="Whitaker R.J."/>
        </authorList>
    </citation>
    <scope>NUCLEOTIDE SEQUENCE [LARGE SCALE GENOMIC DNA]</scope>
    <source>
        <strain evidence="2">M.14.25 / Kamchatka #1</strain>
    </source>
</reference>